<feature type="region of interest" description="Disordered" evidence="1">
    <location>
        <begin position="63"/>
        <end position="84"/>
    </location>
</feature>
<organism evidence="2 3">
    <name type="scientific">Araneus ventricosus</name>
    <name type="common">Orbweaver spider</name>
    <name type="synonym">Epeira ventricosa</name>
    <dbReference type="NCBI Taxonomy" id="182803"/>
    <lineage>
        <taxon>Eukaryota</taxon>
        <taxon>Metazoa</taxon>
        <taxon>Ecdysozoa</taxon>
        <taxon>Arthropoda</taxon>
        <taxon>Chelicerata</taxon>
        <taxon>Arachnida</taxon>
        <taxon>Araneae</taxon>
        <taxon>Araneomorphae</taxon>
        <taxon>Entelegynae</taxon>
        <taxon>Araneoidea</taxon>
        <taxon>Araneidae</taxon>
        <taxon>Araneus</taxon>
    </lineage>
</organism>
<name>A0A4Y2W012_ARAVE</name>
<evidence type="ECO:0000313" key="3">
    <source>
        <dbReference type="Proteomes" id="UP000499080"/>
    </source>
</evidence>
<dbReference type="Proteomes" id="UP000499080">
    <property type="component" value="Unassembled WGS sequence"/>
</dbReference>
<evidence type="ECO:0000313" key="2">
    <source>
        <dbReference type="EMBL" id="GBO29918.1"/>
    </source>
</evidence>
<reference evidence="2 3" key="1">
    <citation type="journal article" date="2019" name="Sci. Rep.">
        <title>Orb-weaving spider Araneus ventricosus genome elucidates the spidroin gene catalogue.</title>
        <authorList>
            <person name="Kono N."/>
            <person name="Nakamura H."/>
            <person name="Ohtoshi R."/>
            <person name="Moran D.A.P."/>
            <person name="Shinohara A."/>
            <person name="Yoshida Y."/>
            <person name="Fujiwara M."/>
            <person name="Mori M."/>
            <person name="Tomita M."/>
            <person name="Arakawa K."/>
        </authorList>
    </citation>
    <scope>NUCLEOTIDE SEQUENCE [LARGE SCALE GENOMIC DNA]</scope>
</reference>
<feature type="compositionally biased region" description="Pro residues" evidence="1">
    <location>
        <begin position="74"/>
        <end position="84"/>
    </location>
</feature>
<sequence length="84" mass="9208">MGSIIYDHPGAAVPYRDPGSKLDPTNEPPCLWFWCTLNLMWVREVTSSPWYGVKIPTLARPTQKGCKAGRGPVGRPPPVCGGRD</sequence>
<gene>
    <name evidence="2" type="ORF">AVEN_274532_1</name>
</gene>
<dbReference type="AlphaFoldDB" id="A0A4Y2W012"/>
<protein>
    <submittedName>
        <fullName evidence="2">Uncharacterized protein</fullName>
    </submittedName>
</protein>
<comment type="caution">
    <text evidence="2">The sequence shown here is derived from an EMBL/GenBank/DDBJ whole genome shotgun (WGS) entry which is preliminary data.</text>
</comment>
<proteinExistence type="predicted"/>
<feature type="region of interest" description="Disordered" evidence="1">
    <location>
        <begin position="1"/>
        <end position="20"/>
    </location>
</feature>
<dbReference type="EMBL" id="BGPR01053125">
    <property type="protein sequence ID" value="GBO29918.1"/>
    <property type="molecule type" value="Genomic_DNA"/>
</dbReference>
<keyword evidence="3" id="KW-1185">Reference proteome</keyword>
<evidence type="ECO:0000256" key="1">
    <source>
        <dbReference type="SAM" id="MobiDB-lite"/>
    </source>
</evidence>
<accession>A0A4Y2W012</accession>